<dbReference type="PANTHER" id="PTHR23076">
    <property type="entry name" value="METALLOPROTEASE M41 FTSH"/>
    <property type="match status" value="1"/>
</dbReference>
<keyword evidence="10 15" id="KW-0067">ATP-binding</keyword>
<comment type="similarity">
    <text evidence="2 15">In the C-terminal section; belongs to the peptidase M41 family.</text>
</comment>
<dbReference type="Proteomes" id="UP000461768">
    <property type="component" value="Unassembled WGS sequence"/>
</dbReference>
<dbReference type="InterPro" id="IPR003959">
    <property type="entry name" value="ATPase_AAA_core"/>
</dbReference>
<dbReference type="FunFam" id="1.20.58.760:FF:000001">
    <property type="entry name" value="ATP-dependent zinc metalloprotease FtsH"/>
    <property type="match status" value="1"/>
</dbReference>
<reference evidence="18 19" key="1">
    <citation type="submission" date="2019-09" db="EMBL/GenBank/DDBJ databases">
        <authorList>
            <person name="Valk L.C."/>
        </authorList>
    </citation>
    <scope>NUCLEOTIDE SEQUENCE [LARGE SCALE GENOMIC DNA]</scope>
    <source>
        <strain evidence="18">GalUA</strain>
    </source>
</reference>
<evidence type="ECO:0000256" key="13">
    <source>
        <dbReference type="ARBA" id="ARBA00023136"/>
    </source>
</evidence>
<dbReference type="InterPro" id="IPR000642">
    <property type="entry name" value="Peptidase_M41"/>
</dbReference>
<comment type="subcellular location">
    <subcellularLocation>
        <location evidence="15">Cell membrane</location>
        <topology evidence="15">Multi-pass membrane protein</topology>
        <orientation evidence="15">Cytoplasmic side</orientation>
    </subcellularLocation>
    <subcellularLocation>
        <location evidence="1">Membrane</location>
    </subcellularLocation>
</comment>
<dbReference type="FunFam" id="1.10.8.60:FF:000001">
    <property type="entry name" value="ATP-dependent zinc metalloprotease FtsH"/>
    <property type="match status" value="1"/>
</dbReference>
<feature type="binding site" evidence="15">
    <location>
        <position position="501"/>
    </location>
    <ligand>
        <name>Zn(2+)</name>
        <dbReference type="ChEBI" id="CHEBI:29105"/>
        <note>catalytic</note>
    </ligand>
</feature>
<evidence type="ECO:0000256" key="16">
    <source>
        <dbReference type="RuleBase" id="RU003651"/>
    </source>
</evidence>
<dbReference type="GO" id="GO:0016887">
    <property type="term" value="F:ATP hydrolysis activity"/>
    <property type="evidence" value="ECO:0007669"/>
    <property type="project" value="UniProtKB-UniRule"/>
</dbReference>
<evidence type="ECO:0000256" key="5">
    <source>
        <dbReference type="ARBA" id="ARBA00022692"/>
    </source>
</evidence>
<dbReference type="GO" id="GO:0004222">
    <property type="term" value="F:metalloendopeptidase activity"/>
    <property type="evidence" value="ECO:0007669"/>
    <property type="project" value="InterPro"/>
</dbReference>
<dbReference type="RefSeq" id="WP_151147576.1">
    <property type="nucleotide sequence ID" value="NZ_WAGX01000007.1"/>
</dbReference>
<dbReference type="EC" id="3.4.24.-" evidence="15"/>
<dbReference type="Gene3D" id="1.10.8.60">
    <property type="match status" value="1"/>
</dbReference>
<dbReference type="SUPFAM" id="SSF52540">
    <property type="entry name" value="P-loop containing nucleoside triphosphate hydrolases"/>
    <property type="match status" value="1"/>
</dbReference>
<keyword evidence="13 15" id="KW-0472">Membrane</keyword>
<keyword evidence="19" id="KW-1185">Reference proteome</keyword>
<dbReference type="InterPro" id="IPR003960">
    <property type="entry name" value="ATPase_AAA_CS"/>
</dbReference>
<dbReference type="PROSITE" id="PS00674">
    <property type="entry name" value="AAA"/>
    <property type="match status" value="1"/>
</dbReference>
<dbReference type="Pfam" id="PF17862">
    <property type="entry name" value="AAA_lid_3"/>
    <property type="match status" value="1"/>
</dbReference>
<keyword evidence="11 15" id="KW-1133">Transmembrane helix</keyword>
<dbReference type="InterPro" id="IPR041569">
    <property type="entry name" value="AAA_lid_3"/>
</dbReference>
<comment type="similarity">
    <text evidence="14 15">In the central section; belongs to the AAA ATPase family.</text>
</comment>
<keyword evidence="5 15" id="KW-0812">Transmembrane</keyword>
<dbReference type="InterPro" id="IPR005936">
    <property type="entry name" value="FtsH"/>
</dbReference>
<evidence type="ECO:0000259" key="17">
    <source>
        <dbReference type="SMART" id="SM00382"/>
    </source>
</evidence>
<comment type="caution">
    <text evidence="18">The sequence shown here is derived from an EMBL/GenBank/DDBJ whole genome shotgun (WGS) entry which is preliminary data.</text>
</comment>
<keyword evidence="4 15" id="KW-0645">Protease</keyword>
<evidence type="ECO:0000256" key="4">
    <source>
        <dbReference type="ARBA" id="ARBA00022670"/>
    </source>
</evidence>
<dbReference type="Gene3D" id="1.20.58.760">
    <property type="entry name" value="Peptidase M41"/>
    <property type="match status" value="1"/>
</dbReference>
<feature type="transmembrane region" description="Helical" evidence="15">
    <location>
        <begin position="7"/>
        <end position="25"/>
    </location>
</feature>
<keyword evidence="6 15" id="KW-0479">Metal-binding</keyword>
<dbReference type="Pfam" id="PF01434">
    <property type="entry name" value="Peptidase_M41"/>
    <property type="match status" value="1"/>
</dbReference>
<dbReference type="InterPro" id="IPR027417">
    <property type="entry name" value="P-loop_NTPase"/>
</dbReference>
<keyword evidence="3 15" id="KW-1003">Cell membrane</keyword>
<evidence type="ECO:0000256" key="3">
    <source>
        <dbReference type="ARBA" id="ARBA00022475"/>
    </source>
</evidence>
<feature type="binding site" evidence="15">
    <location>
        <begin position="202"/>
        <end position="209"/>
    </location>
    <ligand>
        <name>ATP</name>
        <dbReference type="ChEBI" id="CHEBI:30616"/>
    </ligand>
</feature>
<dbReference type="GO" id="GO:0006508">
    <property type="term" value="P:proteolysis"/>
    <property type="evidence" value="ECO:0007669"/>
    <property type="project" value="UniProtKB-KW"/>
</dbReference>
<evidence type="ECO:0000256" key="15">
    <source>
        <dbReference type="HAMAP-Rule" id="MF_01458"/>
    </source>
</evidence>
<dbReference type="EMBL" id="WAGX01000007">
    <property type="protein sequence ID" value="KAB1435887.1"/>
    <property type="molecule type" value="Genomic_DNA"/>
</dbReference>
<evidence type="ECO:0000256" key="1">
    <source>
        <dbReference type="ARBA" id="ARBA00004370"/>
    </source>
</evidence>
<dbReference type="Pfam" id="PF06480">
    <property type="entry name" value="FtsH_ext"/>
    <property type="match status" value="1"/>
</dbReference>
<accession>A0A7V7QI88</accession>
<reference evidence="18 19" key="2">
    <citation type="submission" date="2020-02" db="EMBL/GenBank/DDBJ databases">
        <title>Candidatus Galacturonibacter soehngenii shows hetero-acetogenic catabolism of galacturonic acid but lacks a canonical carbon monoxide dehydrogenase/acetyl-CoA synthase complex.</title>
        <authorList>
            <person name="Diender M."/>
            <person name="Stouten G.R."/>
            <person name="Petersen J.F."/>
            <person name="Nielsen P.H."/>
            <person name="Dueholm M.S."/>
            <person name="Pronk J.T."/>
            <person name="Van Loosdrecht M.C.M."/>
        </authorList>
    </citation>
    <scope>NUCLEOTIDE SEQUENCE [LARGE SCALE GENOMIC DNA]</scope>
    <source>
        <strain evidence="18">GalUA</strain>
    </source>
</reference>
<dbReference type="GO" id="GO:0005886">
    <property type="term" value="C:plasma membrane"/>
    <property type="evidence" value="ECO:0007669"/>
    <property type="project" value="UniProtKB-SubCell"/>
</dbReference>
<evidence type="ECO:0000256" key="8">
    <source>
        <dbReference type="ARBA" id="ARBA00022801"/>
    </source>
</evidence>
<dbReference type="Pfam" id="PF00004">
    <property type="entry name" value="AAA"/>
    <property type="match status" value="1"/>
</dbReference>
<dbReference type="GO" id="GO:0004176">
    <property type="term" value="F:ATP-dependent peptidase activity"/>
    <property type="evidence" value="ECO:0007669"/>
    <property type="project" value="InterPro"/>
</dbReference>
<evidence type="ECO:0000256" key="2">
    <source>
        <dbReference type="ARBA" id="ARBA00010044"/>
    </source>
</evidence>
<name>A0A7V7QI88_9FIRM</name>
<protein>
    <recommendedName>
        <fullName evidence="15">ATP-dependent zinc metalloprotease FtsH</fullName>
        <ecNumber evidence="15">3.4.24.-</ecNumber>
    </recommendedName>
</protein>
<dbReference type="SUPFAM" id="SSF140990">
    <property type="entry name" value="FtsH protease domain-like"/>
    <property type="match status" value="1"/>
</dbReference>
<dbReference type="HAMAP" id="MF_01458">
    <property type="entry name" value="FtsH"/>
    <property type="match status" value="1"/>
</dbReference>
<comment type="similarity">
    <text evidence="16">Belongs to the AAA ATPase family.</text>
</comment>
<dbReference type="OrthoDB" id="9809379at2"/>
<evidence type="ECO:0000256" key="6">
    <source>
        <dbReference type="ARBA" id="ARBA00022723"/>
    </source>
</evidence>
<dbReference type="InterPro" id="IPR011546">
    <property type="entry name" value="Pept_M41_FtsH_extracell"/>
</dbReference>
<evidence type="ECO:0000313" key="18">
    <source>
        <dbReference type="EMBL" id="KAB1435887.1"/>
    </source>
</evidence>
<dbReference type="GO" id="GO:0005524">
    <property type="term" value="F:ATP binding"/>
    <property type="evidence" value="ECO:0007669"/>
    <property type="project" value="UniProtKB-UniRule"/>
</dbReference>
<gene>
    <name evidence="18" type="primary">hflB</name>
    <name evidence="15" type="synonym">ftsH</name>
    <name evidence="18" type="ORF">F7O84_16050</name>
</gene>
<dbReference type="GO" id="GO:0030163">
    <property type="term" value="P:protein catabolic process"/>
    <property type="evidence" value="ECO:0007669"/>
    <property type="project" value="UniProtKB-UniRule"/>
</dbReference>
<dbReference type="GO" id="GO:0008270">
    <property type="term" value="F:zinc ion binding"/>
    <property type="evidence" value="ECO:0007669"/>
    <property type="project" value="UniProtKB-UniRule"/>
</dbReference>
<comment type="cofactor">
    <cofactor evidence="15">
        <name>Zn(2+)</name>
        <dbReference type="ChEBI" id="CHEBI:29105"/>
    </cofactor>
    <text evidence="15">Binds 1 zinc ion per subunit.</text>
</comment>
<dbReference type="SMART" id="SM00382">
    <property type="entry name" value="AAA"/>
    <property type="match status" value="1"/>
</dbReference>
<comment type="subunit">
    <text evidence="15">Homohexamer.</text>
</comment>
<feature type="binding site" evidence="15">
    <location>
        <position position="424"/>
    </location>
    <ligand>
        <name>Zn(2+)</name>
        <dbReference type="ChEBI" id="CHEBI:29105"/>
        <note>catalytic</note>
    </ligand>
</feature>
<evidence type="ECO:0000256" key="9">
    <source>
        <dbReference type="ARBA" id="ARBA00022833"/>
    </source>
</evidence>
<dbReference type="InterPro" id="IPR037219">
    <property type="entry name" value="Peptidase_M41-like"/>
</dbReference>
<dbReference type="InterPro" id="IPR003593">
    <property type="entry name" value="AAA+_ATPase"/>
</dbReference>
<proteinExistence type="inferred from homology"/>
<keyword evidence="12 15" id="KW-0482">Metalloprotease</keyword>
<dbReference type="FunFam" id="3.40.50.300:FF:000001">
    <property type="entry name" value="ATP-dependent zinc metalloprotease FtsH"/>
    <property type="match status" value="1"/>
</dbReference>
<comment type="function">
    <text evidence="15">Acts as a processive, ATP-dependent zinc metallopeptidase for both cytoplasmic and membrane proteins. Plays a role in the quality control of integral membrane proteins.</text>
</comment>
<keyword evidence="7 15" id="KW-0547">Nucleotide-binding</keyword>
<feature type="transmembrane region" description="Helical" evidence="15">
    <location>
        <begin position="106"/>
        <end position="127"/>
    </location>
</feature>
<evidence type="ECO:0000256" key="11">
    <source>
        <dbReference type="ARBA" id="ARBA00022989"/>
    </source>
</evidence>
<keyword evidence="9 15" id="KW-0862">Zinc</keyword>
<evidence type="ECO:0000256" key="12">
    <source>
        <dbReference type="ARBA" id="ARBA00023049"/>
    </source>
</evidence>
<evidence type="ECO:0000256" key="7">
    <source>
        <dbReference type="ARBA" id="ARBA00022741"/>
    </source>
</evidence>
<dbReference type="PANTHER" id="PTHR23076:SF113">
    <property type="entry name" value="ATP-DEPENDENT ZINC METALLOPROTEASE FTSH 1, CHLOROPLASTIC-RELATED"/>
    <property type="match status" value="1"/>
</dbReference>
<sequence>MNRKFKGVGFYLLILVVALMVAILVNDSVKRNNDYTNGKFKTDLVAGNVERVEINPNAEQPTGQLEIVLKDNSVKTLIVTDINETEKLLQQHNIDPVINDVQRESWITTTLLPCMVTFIIVFLLFTLMNNQAAGGGGGSKVMNFGKSRAKMSTDDNKKVTFKDVAGLDEEKEELKEIVDFLKNPKRYIQVGARIPKGVLLVGPPGTGKTLIAKAVAGEAGVPFFSISGSDFVEMFVGVGASRVRDLFEEAKKNAPCIIFIDEIDAVARRRGTGMGGGHDEREQTLNQLLVEMDGFGVNEGIIVMSATNRVDILDPAILRPGRFDRKVGVGRPDIKGREEILKVHAKNKPLGDDVDLSMIAQTTAGFTGADLENLLNEAAIFAAREERTYIKQEDINRSFVKVGIGTEKKSRVMSEKEKRITAYHEAGHALLFHLLPDVGPVYTVSIIPTGMGAAGYTMPLPEKDEMFNTKGRMLQDIVVDLGGRVAEELIFDDITTGASQDIKQATRIAKAMVTKYGMSDKVGLIDYGGDDDEVFIGRDLAHTRSYGENVATLIDTEVKRIVDECYHKAKSIIKENESVLHSCAQLLLEKEKIGREEFEALFTTQDLVTES</sequence>
<feature type="active site" evidence="15">
    <location>
        <position position="425"/>
    </location>
</feature>
<evidence type="ECO:0000313" key="19">
    <source>
        <dbReference type="Proteomes" id="UP000461768"/>
    </source>
</evidence>
<evidence type="ECO:0000256" key="14">
    <source>
        <dbReference type="ARBA" id="ARBA00061570"/>
    </source>
</evidence>
<dbReference type="Gene3D" id="3.40.50.300">
    <property type="entry name" value="P-loop containing nucleotide triphosphate hydrolases"/>
    <property type="match status" value="1"/>
</dbReference>
<evidence type="ECO:0000256" key="10">
    <source>
        <dbReference type="ARBA" id="ARBA00022840"/>
    </source>
</evidence>
<dbReference type="CDD" id="cd19501">
    <property type="entry name" value="RecA-like_FtsH"/>
    <property type="match status" value="1"/>
</dbReference>
<feature type="domain" description="AAA+ ATPase" evidence="17">
    <location>
        <begin position="194"/>
        <end position="333"/>
    </location>
</feature>
<organism evidence="18 19">
    <name type="scientific">Candidatus Galacturonatibacter soehngenii</name>
    <dbReference type="NCBI Taxonomy" id="2307010"/>
    <lineage>
        <taxon>Bacteria</taxon>
        <taxon>Bacillati</taxon>
        <taxon>Bacillota</taxon>
        <taxon>Clostridia</taxon>
        <taxon>Lachnospirales</taxon>
        <taxon>Lachnospiraceae</taxon>
        <taxon>Candidatus Galacturonatibacter</taxon>
    </lineage>
</organism>
<dbReference type="AlphaFoldDB" id="A0A7V7QI88"/>
<keyword evidence="8 15" id="KW-0378">Hydrolase</keyword>
<dbReference type="NCBIfam" id="TIGR01241">
    <property type="entry name" value="FtsH_fam"/>
    <property type="match status" value="1"/>
</dbReference>
<feature type="binding site" evidence="15">
    <location>
        <position position="428"/>
    </location>
    <ligand>
        <name>Zn(2+)</name>
        <dbReference type="ChEBI" id="CHEBI:29105"/>
        <note>catalytic</note>
    </ligand>
</feature>